<protein>
    <recommendedName>
        <fullName evidence="3">tRNA wybutosine-synthesizing protein 2 homolog</fullName>
        <ecNumber evidence="2">2.5.1.114</ecNumber>
    </recommendedName>
    <alternativeName>
        <fullName evidence="7">tRNA(Phe) (4-demethylwyosine(37)-C(7)) aminocarboxypropyltransferase</fullName>
    </alternativeName>
</protein>
<proteinExistence type="predicted"/>
<dbReference type="GO" id="GO:0102522">
    <property type="term" value="F:tRNA 4-demethylwyosine alpha-amino-alpha-carboxypropyltransferase activity"/>
    <property type="evidence" value="ECO:0007669"/>
    <property type="project" value="UniProtKB-EC"/>
</dbReference>
<reference evidence="11" key="1">
    <citation type="journal article" date="2023" name="Front. Mar. Sci.">
        <title>A new Merluccius polli reference genome to investigate the effects of global change in West African waters.</title>
        <authorList>
            <person name="Mateo J.L."/>
            <person name="Blanco-Fernandez C."/>
            <person name="Garcia-Vazquez E."/>
            <person name="Machado-Schiaffino G."/>
        </authorList>
    </citation>
    <scope>NUCLEOTIDE SEQUENCE</scope>
    <source>
        <strain evidence="11">C29</strain>
        <tissue evidence="11">Fin</tissue>
    </source>
</reference>
<feature type="domain" description="SAM-dependent methyltransferase TRM5/TYW2-type" evidence="10">
    <location>
        <begin position="118"/>
        <end position="403"/>
    </location>
</feature>
<keyword evidence="5" id="KW-0949">S-adenosyl-L-methionine</keyword>
<dbReference type="FunFam" id="3.30.300.110:FF:000002">
    <property type="entry name" value="tRNA wybutosine-synthesizing protein 2 homolog"/>
    <property type="match status" value="1"/>
</dbReference>
<dbReference type="GO" id="GO:0005737">
    <property type="term" value="C:cytoplasm"/>
    <property type="evidence" value="ECO:0007669"/>
    <property type="project" value="TreeGrafter"/>
</dbReference>
<keyword evidence="6" id="KW-0819">tRNA processing</keyword>
<dbReference type="InterPro" id="IPR056745">
    <property type="entry name" value="TYW2_N"/>
</dbReference>
<gene>
    <name evidence="11" type="primary">trmt12</name>
    <name evidence="11" type="ORF">N1851_010681</name>
</gene>
<dbReference type="EMBL" id="JAOPHQ010001992">
    <property type="protein sequence ID" value="KAK0148926.1"/>
    <property type="molecule type" value="Genomic_DNA"/>
</dbReference>
<evidence type="ECO:0000256" key="6">
    <source>
        <dbReference type="ARBA" id="ARBA00022694"/>
    </source>
</evidence>
<evidence type="ECO:0000313" key="12">
    <source>
        <dbReference type="Proteomes" id="UP001174136"/>
    </source>
</evidence>
<evidence type="ECO:0000259" key="10">
    <source>
        <dbReference type="PROSITE" id="PS51684"/>
    </source>
</evidence>
<dbReference type="InterPro" id="IPR029063">
    <property type="entry name" value="SAM-dependent_MTases_sf"/>
</dbReference>
<dbReference type="Pfam" id="PF02475">
    <property type="entry name" value="TRM5-TYW2_MTfase"/>
    <property type="match status" value="1"/>
</dbReference>
<dbReference type="CDD" id="cd02440">
    <property type="entry name" value="AdoMet_MTases"/>
    <property type="match status" value="1"/>
</dbReference>
<evidence type="ECO:0000256" key="1">
    <source>
        <dbReference type="ARBA" id="ARBA00004797"/>
    </source>
</evidence>
<evidence type="ECO:0000313" key="11">
    <source>
        <dbReference type="EMBL" id="KAK0148926.1"/>
    </source>
</evidence>
<evidence type="ECO:0000256" key="3">
    <source>
        <dbReference type="ARBA" id="ARBA00017179"/>
    </source>
</evidence>
<dbReference type="GO" id="GO:0030488">
    <property type="term" value="P:tRNA methylation"/>
    <property type="evidence" value="ECO:0007669"/>
    <property type="project" value="TreeGrafter"/>
</dbReference>
<dbReference type="GO" id="GO:0008175">
    <property type="term" value="F:tRNA methyltransferase activity"/>
    <property type="evidence" value="ECO:0007669"/>
    <property type="project" value="TreeGrafter"/>
</dbReference>
<dbReference type="InterPro" id="IPR056743">
    <property type="entry name" value="TRM5-TYW2-like_MTfase"/>
</dbReference>
<dbReference type="PROSITE" id="PS51684">
    <property type="entry name" value="SAM_MT_TRM5_TYW2"/>
    <property type="match status" value="1"/>
</dbReference>
<keyword evidence="12" id="KW-1185">Reference proteome</keyword>
<comment type="caution">
    <text evidence="11">The sequence shown here is derived from an EMBL/GenBank/DDBJ whole genome shotgun (WGS) entry which is preliminary data.</text>
</comment>
<dbReference type="Proteomes" id="UP001174136">
    <property type="component" value="Unassembled WGS sequence"/>
</dbReference>
<organism evidence="11 12">
    <name type="scientific">Merluccius polli</name>
    <name type="common">Benguela hake</name>
    <name type="synonym">Merluccius cadenati</name>
    <dbReference type="NCBI Taxonomy" id="89951"/>
    <lineage>
        <taxon>Eukaryota</taxon>
        <taxon>Metazoa</taxon>
        <taxon>Chordata</taxon>
        <taxon>Craniata</taxon>
        <taxon>Vertebrata</taxon>
        <taxon>Euteleostomi</taxon>
        <taxon>Actinopterygii</taxon>
        <taxon>Neopterygii</taxon>
        <taxon>Teleostei</taxon>
        <taxon>Neoteleostei</taxon>
        <taxon>Acanthomorphata</taxon>
        <taxon>Zeiogadaria</taxon>
        <taxon>Gadariae</taxon>
        <taxon>Gadiformes</taxon>
        <taxon>Gadoidei</taxon>
        <taxon>Merlucciidae</taxon>
        <taxon>Merluccius</taxon>
    </lineage>
</organism>
<dbReference type="AlphaFoldDB" id="A0AA47P350"/>
<dbReference type="PANTHER" id="PTHR23245:SF25">
    <property type="entry name" value="TRNA WYBUTOSINE-SYNTHESIZING PROTEIN 2 HOMOLOG"/>
    <property type="match status" value="1"/>
</dbReference>
<accession>A0AA47P350</accession>
<dbReference type="Pfam" id="PF25133">
    <property type="entry name" value="TYW2_N_2"/>
    <property type="match status" value="1"/>
</dbReference>
<sequence>MDGVPCLCVSQCYAQRCREYLRSQCMLDQRFTFQKGNDGTVALPILSSCWTQPDLQTLTKLMASDGICEIRWTQTLLQSKHVKGRMRGDKLVRFIQELLESHEEDWTEELRHDLPHSYQCHGDLVLLADHCFSLPVWKKIGQDLWPVVAKGLGAKRLAMMSRVSRDGFRTPSVTVLLGDHSWVTHVDNGIRYNFDVTKSMFSAGNITEKLRVAAFDCEGETVVDLYAGIGYFTLPYLVHAGASHVHACEWNPDAVTALRRNLLENNVDDRCTIHHRDNRTLCNLADRVNLGLIPSSEEGWPIACRLLRRTTGGILHIHHNITSPSQGSPVDTSHLHAVSQGPAAKRGDREVWQAWADDTACCIARMLKDSSGRSWRSSVRHIEHVKSYAPRIHHIVLDLECRPLNSAQSLN</sequence>
<dbReference type="Gene3D" id="3.30.300.110">
    <property type="entry name" value="Met-10+ protein-like domains"/>
    <property type="match status" value="1"/>
</dbReference>
<evidence type="ECO:0000256" key="8">
    <source>
        <dbReference type="ARBA" id="ARBA00037786"/>
    </source>
</evidence>
<name>A0AA47P350_MERPO</name>
<comment type="function">
    <text evidence="8">S-adenosyl-L-methionine-dependent transferase that acts as a component of the wybutosine biosynthesis pathway. Wybutosine is a hyper modified guanosine with a tricyclic base found at the 3'-position adjacent to the anticodon of eukaryotic phenylalanine tRNA. Catalyzes the transfer of the alpha-amino-alpha-carboxypropyl (acp) group from S-adenosyl-L-methionine to the C-7 position of 4-demethylwyosine (imG-14) to produce wybutosine-86.</text>
</comment>
<dbReference type="Pfam" id="PF25132">
    <property type="entry name" value="TYW2_N"/>
    <property type="match status" value="1"/>
</dbReference>
<dbReference type="InterPro" id="IPR056744">
    <property type="entry name" value="TRM5/TYW2-like_N"/>
</dbReference>
<dbReference type="FunFam" id="3.40.50.150:FF:000201">
    <property type="entry name" value="tRNA wybutosine-synthesizing protein 2 homolog"/>
    <property type="match status" value="1"/>
</dbReference>
<dbReference type="InterPro" id="IPR030382">
    <property type="entry name" value="MeTrfase_TRM5/TYW2"/>
</dbReference>
<evidence type="ECO:0000256" key="5">
    <source>
        <dbReference type="ARBA" id="ARBA00022691"/>
    </source>
</evidence>
<dbReference type="Gene3D" id="3.40.50.150">
    <property type="entry name" value="Vaccinia Virus protein VP39"/>
    <property type="match status" value="1"/>
</dbReference>
<comment type="catalytic activity">
    <reaction evidence="9">
        <text>4-demethylwyosine(37) in tRNA(Phe) + S-adenosyl-L-methionine = 4-demethyl-7-[(3S)-3-amino-3-carboxypropyl]wyosine(37) in tRNA(Phe) + S-methyl-5'-thioadenosine + H(+)</text>
        <dbReference type="Rhea" id="RHEA:36355"/>
        <dbReference type="Rhea" id="RHEA-COMP:10164"/>
        <dbReference type="Rhea" id="RHEA-COMP:10378"/>
        <dbReference type="ChEBI" id="CHEBI:15378"/>
        <dbReference type="ChEBI" id="CHEBI:17509"/>
        <dbReference type="ChEBI" id="CHEBI:59789"/>
        <dbReference type="ChEBI" id="CHEBI:64315"/>
        <dbReference type="ChEBI" id="CHEBI:73550"/>
        <dbReference type="EC" id="2.5.1.114"/>
    </reaction>
</comment>
<evidence type="ECO:0000256" key="4">
    <source>
        <dbReference type="ARBA" id="ARBA00022679"/>
    </source>
</evidence>
<dbReference type="EC" id="2.5.1.114" evidence="2"/>
<evidence type="ECO:0000256" key="2">
    <source>
        <dbReference type="ARBA" id="ARBA00012265"/>
    </source>
</evidence>
<dbReference type="PANTHER" id="PTHR23245">
    <property type="entry name" value="TRNA METHYLTRANSFERASE"/>
    <property type="match status" value="1"/>
</dbReference>
<evidence type="ECO:0000256" key="7">
    <source>
        <dbReference type="ARBA" id="ARBA00031315"/>
    </source>
</evidence>
<dbReference type="GO" id="GO:0031591">
    <property type="term" value="P:wybutosine biosynthetic process"/>
    <property type="evidence" value="ECO:0007669"/>
    <property type="project" value="TreeGrafter"/>
</dbReference>
<comment type="pathway">
    <text evidence="1">tRNA modification; wybutosine-tRNA(Phe) biosynthesis.</text>
</comment>
<evidence type="ECO:0000256" key="9">
    <source>
        <dbReference type="ARBA" id="ARBA00049400"/>
    </source>
</evidence>
<dbReference type="SUPFAM" id="SSF53335">
    <property type="entry name" value="S-adenosyl-L-methionine-dependent methyltransferases"/>
    <property type="match status" value="1"/>
</dbReference>
<keyword evidence="4" id="KW-0808">Transferase</keyword>